<keyword evidence="4" id="KW-1185">Reference proteome</keyword>
<dbReference type="AlphaFoldDB" id="A0A8J4RFS6"/>
<evidence type="ECO:0000313" key="3">
    <source>
        <dbReference type="EMBL" id="KAF3963332.1"/>
    </source>
</evidence>
<reference evidence="3" key="1">
    <citation type="submission" date="2020-03" db="EMBL/GenBank/DDBJ databases">
        <title>Castanea mollissima Vanexum genome sequencing.</title>
        <authorList>
            <person name="Staton M."/>
        </authorList>
    </citation>
    <scope>NUCLEOTIDE SEQUENCE</scope>
    <source>
        <tissue evidence="3">Leaf</tissue>
    </source>
</reference>
<dbReference type="InterPro" id="IPR011205">
    <property type="entry name" value="UCP015417_vWA"/>
</dbReference>
<name>A0A8J4RFS6_9ROSI</name>
<evidence type="ECO:0000313" key="4">
    <source>
        <dbReference type="Proteomes" id="UP000737018"/>
    </source>
</evidence>
<protein>
    <recommendedName>
        <fullName evidence="2">DUF2828 domain-containing protein</fullName>
    </recommendedName>
</protein>
<feature type="domain" description="DUF2828" evidence="2">
    <location>
        <begin position="95"/>
        <end position="315"/>
    </location>
</feature>
<dbReference type="InterPro" id="IPR058580">
    <property type="entry name" value="DUF2828"/>
</dbReference>
<accession>A0A8J4RFS6</accession>
<dbReference type="Proteomes" id="UP000737018">
    <property type="component" value="Unassembled WGS sequence"/>
</dbReference>
<dbReference type="PANTHER" id="PTHR31373">
    <property type="entry name" value="OS06G0652100 PROTEIN"/>
    <property type="match status" value="1"/>
</dbReference>
<keyword evidence="1" id="KW-0175">Coiled coil</keyword>
<dbReference type="OrthoDB" id="1934832at2759"/>
<gene>
    <name evidence="3" type="ORF">CMV_012265</name>
</gene>
<organism evidence="3 4">
    <name type="scientific">Castanea mollissima</name>
    <name type="common">Chinese chestnut</name>
    <dbReference type="NCBI Taxonomy" id="60419"/>
    <lineage>
        <taxon>Eukaryota</taxon>
        <taxon>Viridiplantae</taxon>
        <taxon>Streptophyta</taxon>
        <taxon>Embryophyta</taxon>
        <taxon>Tracheophyta</taxon>
        <taxon>Spermatophyta</taxon>
        <taxon>Magnoliopsida</taxon>
        <taxon>eudicotyledons</taxon>
        <taxon>Gunneridae</taxon>
        <taxon>Pentapetalae</taxon>
        <taxon>rosids</taxon>
        <taxon>fabids</taxon>
        <taxon>Fagales</taxon>
        <taxon>Fagaceae</taxon>
        <taxon>Castanea</taxon>
    </lineage>
</organism>
<dbReference type="PANTHER" id="PTHR31373:SF17">
    <property type="entry name" value="OS06G0652100 PROTEIN"/>
    <property type="match status" value="1"/>
</dbReference>
<dbReference type="EMBL" id="JRKL02001560">
    <property type="protein sequence ID" value="KAF3963332.1"/>
    <property type="molecule type" value="Genomic_DNA"/>
</dbReference>
<evidence type="ECO:0000259" key="2">
    <source>
        <dbReference type="Pfam" id="PF11443"/>
    </source>
</evidence>
<dbReference type="Pfam" id="PF11443">
    <property type="entry name" value="DUF2828"/>
    <property type="match status" value="1"/>
</dbReference>
<feature type="coiled-coil region" evidence="1">
    <location>
        <begin position="222"/>
        <end position="249"/>
    </location>
</feature>
<sequence length="317" mass="36764">MSHLGFSLFGISIKRTAAITARWTGLRNISSGALSLRCCFSNCPRSSSADLNPFPFLPLGPPEIPRSTVTAIPSLVDAQDFFFDEYRLPLEVEEADPCFEFYEKFGKMTTVAGFMHSLEMSWYHCPLTTLKLICLLRNTNYLRKNERREEFYFAAIWLHHYHPKTLACNLKTFAKFACLKDLLEILFRIVNGSTMELYRNGTLYSREGLIRTERIYGRRAVKDKANAEQEKATERNDKINRMAKNAIERYKYDPKYRFLYDRISDLFVELLKADLEHLDSGRIEKIGLASKWCPSLYSSYDRSTLFCEECCSEAFPI</sequence>
<proteinExistence type="predicted"/>
<evidence type="ECO:0000256" key="1">
    <source>
        <dbReference type="SAM" id="Coils"/>
    </source>
</evidence>
<comment type="caution">
    <text evidence="3">The sequence shown here is derived from an EMBL/GenBank/DDBJ whole genome shotgun (WGS) entry which is preliminary data.</text>
</comment>